<feature type="transmembrane region" description="Helical" evidence="5">
    <location>
        <begin position="286"/>
        <end position="306"/>
    </location>
</feature>
<organism evidence="6 7">
    <name type="scientific">Amniculicola lignicola CBS 123094</name>
    <dbReference type="NCBI Taxonomy" id="1392246"/>
    <lineage>
        <taxon>Eukaryota</taxon>
        <taxon>Fungi</taxon>
        <taxon>Dikarya</taxon>
        <taxon>Ascomycota</taxon>
        <taxon>Pezizomycotina</taxon>
        <taxon>Dothideomycetes</taxon>
        <taxon>Pleosporomycetidae</taxon>
        <taxon>Pleosporales</taxon>
        <taxon>Amniculicolaceae</taxon>
        <taxon>Amniculicola</taxon>
    </lineage>
</organism>
<sequence>MGTYLCLSLAIHYLWEYLLYKLMVGIASAAICNVLEPISEETGLTLNVLNQGTGYTLLSFGWGCLIWQPPALQFGKRPMYLLPILATLATQVWTPHTKTNGQWIANKIMQGFVGAPIESMCEISVTDISFTHERGTYIGLYALLLAGSNSFVPIIARFINDSQGWQWVLYWCAIFCDIGFVVLFFFTEETHYVRHTQSQSTPIPPTQKRQLKTYANKIKLFQKYDLQKLNQLKGMMNRPLIFLTFPVSFYPGFSYGSKLVWFNVLNTTASLILGGTYNFAPNMVGVAYVSPLVDVAIGPACTGWLGDWFVIRKARKNNGIIESEHRLWLFTPSRLLILGGLILWGVGAAQDIHWLGPGFPMGVIAMTNTFIIQLSIAYCIGYYRAISGEAIITVILVPNTMSFAIGYGITPWVTDMGLQNCFITARFVVVLQVCTALFGAQVWEGLRRKSLARYSKFVEEMARAGIVH</sequence>
<dbReference type="InterPro" id="IPR036259">
    <property type="entry name" value="MFS_trans_sf"/>
</dbReference>
<dbReference type="InterPro" id="IPR011701">
    <property type="entry name" value="MFS"/>
</dbReference>
<evidence type="ECO:0000256" key="2">
    <source>
        <dbReference type="ARBA" id="ARBA00022692"/>
    </source>
</evidence>
<dbReference type="EMBL" id="ML977566">
    <property type="protein sequence ID" value="KAF2004793.1"/>
    <property type="molecule type" value="Genomic_DNA"/>
</dbReference>
<dbReference type="PANTHER" id="PTHR23502:SF30">
    <property type="entry name" value="TRANSPORTER, PUTATIVE (AFU_ORTHOLOGUE AFUA_8G04702)-RELATED"/>
    <property type="match status" value="1"/>
</dbReference>
<dbReference type="GO" id="GO:0005886">
    <property type="term" value="C:plasma membrane"/>
    <property type="evidence" value="ECO:0007669"/>
    <property type="project" value="TreeGrafter"/>
</dbReference>
<evidence type="ECO:0000313" key="7">
    <source>
        <dbReference type="Proteomes" id="UP000799779"/>
    </source>
</evidence>
<feature type="transmembrane region" description="Helical" evidence="5">
    <location>
        <begin position="327"/>
        <end position="347"/>
    </location>
</feature>
<keyword evidence="3 5" id="KW-1133">Transmembrane helix</keyword>
<proteinExistence type="predicted"/>
<dbReference type="GO" id="GO:0022857">
    <property type="term" value="F:transmembrane transporter activity"/>
    <property type="evidence" value="ECO:0007669"/>
    <property type="project" value="InterPro"/>
</dbReference>
<dbReference type="AlphaFoldDB" id="A0A6A5WSF1"/>
<dbReference type="SUPFAM" id="SSF103473">
    <property type="entry name" value="MFS general substrate transporter"/>
    <property type="match status" value="1"/>
</dbReference>
<keyword evidence="4 5" id="KW-0472">Membrane</keyword>
<evidence type="ECO:0000313" key="6">
    <source>
        <dbReference type="EMBL" id="KAF2004793.1"/>
    </source>
</evidence>
<protein>
    <submittedName>
        <fullName evidence="6">MFS general substrate transporter</fullName>
    </submittedName>
</protein>
<dbReference type="Gene3D" id="1.20.1250.20">
    <property type="entry name" value="MFS general substrate transporter like domains"/>
    <property type="match status" value="1"/>
</dbReference>
<evidence type="ECO:0000256" key="5">
    <source>
        <dbReference type="SAM" id="Phobius"/>
    </source>
</evidence>
<dbReference type="Proteomes" id="UP000799779">
    <property type="component" value="Unassembled WGS sequence"/>
</dbReference>
<evidence type="ECO:0000256" key="1">
    <source>
        <dbReference type="ARBA" id="ARBA00004141"/>
    </source>
</evidence>
<dbReference type="OrthoDB" id="5215911at2759"/>
<feature type="transmembrane region" description="Helical" evidence="5">
    <location>
        <begin position="138"/>
        <end position="159"/>
    </location>
</feature>
<keyword evidence="7" id="KW-1185">Reference proteome</keyword>
<feature type="transmembrane region" description="Helical" evidence="5">
    <location>
        <begin position="422"/>
        <end position="443"/>
    </location>
</feature>
<feature type="transmembrane region" description="Helical" evidence="5">
    <location>
        <begin position="17"/>
        <end position="35"/>
    </location>
</feature>
<keyword evidence="2 5" id="KW-0812">Transmembrane</keyword>
<accession>A0A6A5WSF1</accession>
<evidence type="ECO:0000256" key="3">
    <source>
        <dbReference type="ARBA" id="ARBA00022989"/>
    </source>
</evidence>
<dbReference type="Pfam" id="PF07690">
    <property type="entry name" value="MFS_1"/>
    <property type="match status" value="1"/>
</dbReference>
<feature type="transmembrane region" description="Helical" evidence="5">
    <location>
        <begin position="165"/>
        <end position="186"/>
    </location>
</feature>
<name>A0A6A5WSF1_9PLEO</name>
<dbReference type="PANTHER" id="PTHR23502">
    <property type="entry name" value="MAJOR FACILITATOR SUPERFAMILY"/>
    <property type="match status" value="1"/>
</dbReference>
<feature type="transmembrane region" description="Helical" evidence="5">
    <location>
        <begin position="359"/>
        <end position="383"/>
    </location>
</feature>
<reference evidence="6" key="1">
    <citation type="journal article" date="2020" name="Stud. Mycol.">
        <title>101 Dothideomycetes genomes: a test case for predicting lifestyles and emergence of pathogens.</title>
        <authorList>
            <person name="Haridas S."/>
            <person name="Albert R."/>
            <person name="Binder M."/>
            <person name="Bloem J."/>
            <person name="Labutti K."/>
            <person name="Salamov A."/>
            <person name="Andreopoulos B."/>
            <person name="Baker S."/>
            <person name="Barry K."/>
            <person name="Bills G."/>
            <person name="Bluhm B."/>
            <person name="Cannon C."/>
            <person name="Castanera R."/>
            <person name="Culley D."/>
            <person name="Daum C."/>
            <person name="Ezra D."/>
            <person name="Gonzalez J."/>
            <person name="Henrissat B."/>
            <person name="Kuo A."/>
            <person name="Liang C."/>
            <person name="Lipzen A."/>
            <person name="Lutzoni F."/>
            <person name="Magnuson J."/>
            <person name="Mondo S."/>
            <person name="Nolan M."/>
            <person name="Ohm R."/>
            <person name="Pangilinan J."/>
            <person name="Park H.-J."/>
            <person name="Ramirez L."/>
            <person name="Alfaro M."/>
            <person name="Sun H."/>
            <person name="Tritt A."/>
            <person name="Yoshinaga Y."/>
            <person name="Zwiers L.-H."/>
            <person name="Turgeon B."/>
            <person name="Goodwin S."/>
            <person name="Spatafora J."/>
            <person name="Crous P."/>
            <person name="Grigoriev I."/>
        </authorList>
    </citation>
    <scope>NUCLEOTIDE SEQUENCE</scope>
    <source>
        <strain evidence="6">CBS 123094</strain>
    </source>
</reference>
<evidence type="ECO:0000256" key="4">
    <source>
        <dbReference type="ARBA" id="ARBA00023136"/>
    </source>
</evidence>
<gene>
    <name evidence="6" type="ORF">P154DRAFT_551963</name>
</gene>
<feature type="transmembrane region" description="Helical" evidence="5">
    <location>
        <begin position="390"/>
        <end position="410"/>
    </location>
</feature>
<comment type="subcellular location">
    <subcellularLocation>
        <location evidence="1">Membrane</location>
        <topology evidence="1">Multi-pass membrane protein</topology>
    </subcellularLocation>
</comment>